<protein>
    <submittedName>
        <fullName evidence="2">Uncharacterized protein</fullName>
    </submittedName>
</protein>
<reference evidence="2 3" key="1">
    <citation type="submission" date="2023-08" db="EMBL/GenBank/DDBJ databases">
        <authorList>
            <person name="Palmer J.M."/>
        </authorList>
    </citation>
    <scope>NUCLEOTIDE SEQUENCE [LARGE SCALE GENOMIC DNA]</scope>
    <source>
        <strain evidence="2 3">TWF481</strain>
    </source>
</reference>
<keyword evidence="3" id="KW-1185">Reference proteome</keyword>
<evidence type="ECO:0000256" key="1">
    <source>
        <dbReference type="SAM" id="MobiDB-lite"/>
    </source>
</evidence>
<feature type="compositionally biased region" description="Basic and acidic residues" evidence="1">
    <location>
        <begin position="197"/>
        <end position="211"/>
    </location>
</feature>
<name>A0AAV9WR14_9PEZI</name>
<dbReference type="Proteomes" id="UP001370758">
    <property type="component" value="Unassembled WGS sequence"/>
</dbReference>
<dbReference type="AlphaFoldDB" id="A0AAV9WR14"/>
<accession>A0AAV9WR14</accession>
<comment type="caution">
    <text evidence="2">The sequence shown here is derived from an EMBL/GenBank/DDBJ whole genome shotgun (WGS) entry which is preliminary data.</text>
</comment>
<dbReference type="EMBL" id="JAVHJL010000001">
    <property type="protein sequence ID" value="KAK6512621.1"/>
    <property type="molecule type" value="Genomic_DNA"/>
</dbReference>
<evidence type="ECO:0000313" key="2">
    <source>
        <dbReference type="EMBL" id="KAK6512621.1"/>
    </source>
</evidence>
<proteinExistence type="predicted"/>
<gene>
    <name evidence="2" type="ORF">TWF481_001503</name>
</gene>
<feature type="region of interest" description="Disordered" evidence="1">
    <location>
        <begin position="188"/>
        <end position="211"/>
    </location>
</feature>
<organism evidence="2 3">
    <name type="scientific">Arthrobotrys musiformis</name>
    <dbReference type="NCBI Taxonomy" id="47236"/>
    <lineage>
        <taxon>Eukaryota</taxon>
        <taxon>Fungi</taxon>
        <taxon>Dikarya</taxon>
        <taxon>Ascomycota</taxon>
        <taxon>Pezizomycotina</taxon>
        <taxon>Orbiliomycetes</taxon>
        <taxon>Orbiliales</taxon>
        <taxon>Orbiliaceae</taxon>
        <taxon>Arthrobotrys</taxon>
    </lineage>
</organism>
<evidence type="ECO:0000313" key="3">
    <source>
        <dbReference type="Proteomes" id="UP001370758"/>
    </source>
</evidence>
<sequence length="234" mass="27978">MSSSLKVPLSGPEDYYRYLETRIRRLYLSDSFKRYRNLGLPRPPPWYRPGYYIDMMNKIEHVEFTAEEFENHPCLWVLLATVRRRECVLTSPLLNCSLCMRYLREKIWEMEEQPKEGVVVEEPEEPECTCDNEEVDLDGERVQILPGGGVRYIPARREIVSLEEQIRRAQEIMSSDWYRNYMLNLKSGSEPSERDDESLHPESEWDDESLRFESEWDDEPLRFEPEWDYESVSS</sequence>